<evidence type="ECO:0000313" key="3">
    <source>
        <dbReference type="EMBL" id="PTU16837.1"/>
    </source>
</evidence>
<gene>
    <name evidence="2" type="ORF">P175DRAFT_0412250</name>
    <name evidence="3" type="ORF">P175DRAFT_0413392</name>
    <name evidence="1" type="ORF">P175DRAFT_0414219</name>
    <name evidence="6" type="ORF">P175DRAFT_0416195</name>
    <name evidence="4" type="ORF">P175DRAFT_0419801</name>
    <name evidence="5" type="ORF">P175DRAFT_0420362</name>
    <name evidence="7" type="ORF">P175DRAFT_0421267</name>
    <name evidence="8" type="ORF">P175DRAFT_0422821</name>
</gene>
<comment type="caution">
    <text evidence="3">The sequence shown here is derived from an EMBL/GenBank/DDBJ whole genome shotgun (WGS) entry which is preliminary data.</text>
</comment>
<dbReference type="AntiFam" id="ANF00034">
    <property type="entry name" value="Antisense to 5.8S rRNA"/>
</dbReference>
<dbReference type="Proteomes" id="UP000244073">
    <property type="component" value="Unassembled WGS sequence"/>
</dbReference>
<dbReference type="AlphaFoldDB" id="A0A2T5LKN0"/>
<evidence type="ECO:0000313" key="8">
    <source>
        <dbReference type="EMBL" id="PTU17015.1"/>
    </source>
</evidence>
<dbReference type="VEuPathDB" id="FungiDB:P175DRAFT_0420362"/>
<dbReference type="VEuPathDB" id="FungiDB:P175DRAFT_0413392"/>
<dbReference type="VEuPathDB" id="FungiDB:P175DRAFT_0412250"/>
<dbReference type="EMBL" id="MSFN02000016">
    <property type="protein sequence ID" value="PTU16851.1"/>
    <property type="molecule type" value="Genomic_DNA"/>
</dbReference>
<protein>
    <submittedName>
        <fullName evidence="3">Uncharacterized protein</fullName>
    </submittedName>
</protein>
<evidence type="ECO:0000313" key="4">
    <source>
        <dbReference type="EMBL" id="PTU16851.1"/>
    </source>
</evidence>
<evidence type="ECO:0000313" key="9">
    <source>
        <dbReference type="Proteomes" id="UP000244073"/>
    </source>
</evidence>
<evidence type="ECO:0000313" key="5">
    <source>
        <dbReference type="EMBL" id="PTU16859.1"/>
    </source>
</evidence>
<dbReference type="VEuPathDB" id="FungiDB:P175DRAFT_0421267"/>
<dbReference type="VEuPathDB" id="FungiDB:P175DRAFT_0414219"/>
<dbReference type="EMBL" id="MSFN02000018">
    <property type="protein sequence ID" value="PTU16837.1"/>
    <property type="molecule type" value="Genomic_DNA"/>
</dbReference>
<proteinExistence type="predicted"/>
<dbReference type="VEuPathDB" id="FungiDB:P175DRAFT_0419801"/>
<dbReference type="EMBL" id="MSFN02000013">
    <property type="protein sequence ID" value="PTU16989.1"/>
    <property type="molecule type" value="Genomic_DNA"/>
</dbReference>
<dbReference type="OrthoDB" id="4388216at2759"/>
<feature type="non-terminal residue" evidence="3">
    <location>
        <position position="53"/>
    </location>
</feature>
<dbReference type="PANTHER" id="PTHR33205:SF1">
    <property type="entry name" value="TRANSMEMBRANE PROTEIN"/>
    <property type="match status" value="1"/>
</dbReference>
<dbReference type="EMBL" id="MSFN02000016">
    <property type="protein sequence ID" value="PTU16859.1"/>
    <property type="molecule type" value="Genomic_DNA"/>
</dbReference>
<dbReference type="PANTHER" id="PTHR33205">
    <property type="entry name" value="TRANSMEMBRANE PROTEIN"/>
    <property type="match status" value="1"/>
</dbReference>
<sequence length="53" mass="5889">MPPGIPGGAMCVQRLDDSLNSAIHITYRSSLRSSSMPEPRDPLLKVLTDWYQS</sequence>
<name>A0A2T5LKN0_9EURO</name>
<dbReference type="EMBL" id="MSFN02000018">
    <property type="protein sequence ID" value="PTU16828.1"/>
    <property type="molecule type" value="Genomic_DNA"/>
</dbReference>
<dbReference type="EMBL" id="MSFN02000020">
    <property type="protein sequence ID" value="PTU17006.1"/>
    <property type="molecule type" value="Genomic_DNA"/>
</dbReference>
<dbReference type="EMBL" id="MSFN02000030">
    <property type="protein sequence ID" value="PTU16779.1"/>
    <property type="molecule type" value="Genomic_DNA"/>
</dbReference>
<dbReference type="VEuPathDB" id="FungiDB:P175DRAFT_0416195"/>
<evidence type="ECO:0000313" key="1">
    <source>
        <dbReference type="EMBL" id="PTU16779.1"/>
    </source>
</evidence>
<dbReference type="EMBL" id="MSFN02000020">
    <property type="protein sequence ID" value="PTU17015.1"/>
    <property type="molecule type" value="Genomic_DNA"/>
</dbReference>
<reference evidence="3 9" key="1">
    <citation type="journal article" date="2018" name="Proc. Natl. Acad. Sci. U.S.A.">
        <title>Linking secondary metabolites to gene clusters through genome sequencing of six diverse Aspergillus species.</title>
        <authorList>
            <person name="Kaerboelling I."/>
            <person name="Vesth T.C."/>
            <person name="Frisvad J.C."/>
            <person name="Nybo J.L."/>
            <person name="Theobald S."/>
            <person name="Kuo A."/>
            <person name="Bowyer P."/>
            <person name="Matsuda Y."/>
            <person name="Mondo S."/>
            <person name="Lyhne E.K."/>
            <person name="Kogle M.E."/>
            <person name="Clum A."/>
            <person name="Lipzen A."/>
            <person name="Salamov A."/>
            <person name="Ngan C.Y."/>
            <person name="Daum C."/>
            <person name="Chiniquy J."/>
            <person name="Barry K."/>
            <person name="LaButti K."/>
            <person name="Haridas S."/>
            <person name="Simmons B.A."/>
            <person name="Magnuson J.K."/>
            <person name="Mortensen U.H."/>
            <person name="Larsen T.O."/>
            <person name="Grigoriev I.V."/>
            <person name="Baker S.E."/>
            <person name="Andersen M.R."/>
        </authorList>
    </citation>
    <scope>NUCLEOTIDE SEQUENCE [LARGE SCALE GENOMIC DNA]</scope>
    <source>
        <strain evidence="3 9">IBT 24754</strain>
    </source>
</reference>
<accession>A0A2T5LKN0</accession>
<organism evidence="3 9">
    <name type="scientific">Aspergillus ochraceoroseus IBT 24754</name>
    <dbReference type="NCBI Taxonomy" id="1392256"/>
    <lineage>
        <taxon>Eukaryota</taxon>
        <taxon>Fungi</taxon>
        <taxon>Dikarya</taxon>
        <taxon>Ascomycota</taxon>
        <taxon>Pezizomycotina</taxon>
        <taxon>Eurotiomycetes</taxon>
        <taxon>Eurotiomycetidae</taxon>
        <taxon>Eurotiales</taxon>
        <taxon>Aspergillaceae</taxon>
        <taxon>Aspergillus</taxon>
        <taxon>Aspergillus subgen. Nidulantes</taxon>
    </lineage>
</organism>
<dbReference type="VEuPathDB" id="FungiDB:P175DRAFT_0422821"/>
<evidence type="ECO:0000313" key="2">
    <source>
        <dbReference type="EMBL" id="PTU16828.1"/>
    </source>
</evidence>
<evidence type="ECO:0000313" key="7">
    <source>
        <dbReference type="EMBL" id="PTU17006.1"/>
    </source>
</evidence>
<evidence type="ECO:0000313" key="6">
    <source>
        <dbReference type="EMBL" id="PTU16989.1"/>
    </source>
</evidence>